<proteinExistence type="predicted"/>
<gene>
    <name evidence="1" type="ORF">CS063_04780</name>
</gene>
<accession>A0AC61DGE0</accession>
<name>A0AC61DGE0_9FIRM</name>
<evidence type="ECO:0000313" key="1">
    <source>
        <dbReference type="EMBL" id="PHV71873.1"/>
    </source>
</evidence>
<evidence type="ECO:0000313" key="2">
    <source>
        <dbReference type="Proteomes" id="UP000224460"/>
    </source>
</evidence>
<protein>
    <submittedName>
        <fullName evidence="1">tRNA 2-selenouridine(34) synthase MnmH</fullName>
    </submittedName>
</protein>
<keyword evidence="2" id="KW-1185">Reference proteome</keyword>
<dbReference type="EMBL" id="PEDL01000002">
    <property type="protein sequence ID" value="PHV71873.1"/>
    <property type="molecule type" value="Genomic_DNA"/>
</dbReference>
<organism evidence="1 2">
    <name type="scientific">Sporanaerobium hydrogeniformans</name>
    <dbReference type="NCBI Taxonomy" id="3072179"/>
    <lineage>
        <taxon>Bacteria</taxon>
        <taxon>Bacillati</taxon>
        <taxon>Bacillota</taxon>
        <taxon>Clostridia</taxon>
        <taxon>Lachnospirales</taxon>
        <taxon>Lachnospiraceae</taxon>
        <taxon>Sporanaerobium</taxon>
    </lineage>
</organism>
<dbReference type="Proteomes" id="UP000224460">
    <property type="component" value="Unassembled WGS sequence"/>
</dbReference>
<comment type="caution">
    <text evidence="1">The sequence shown here is derived from an EMBL/GenBank/DDBJ whole genome shotgun (WGS) entry which is preliminary data.</text>
</comment>
<sequence length="369" mass="42366">MSTELTHDFKQIVLNNTSLIDVRAPIEFEKGAVPNAVNLPIMSNEERHVVGTCYKEKGNACATALGYQLVSGKVKEDRLEAWRTYLLAHPDALLYCFRGGSRSRIAQEWIKEELGIEITRLEGGYKAFRNYLLQVLETPPVSITPLRLGGFTGSGKTLLLRELKQAIDLEGLANHRGSSFGSHITPQPTQVNFENSLAYALIHHQAHSYRYMLVEDEGRHIGCNFVPRALGDYFNSAGLIVLEVPLEERIQITLKEYVVDSQEAYQHAYGEAGLSQWYHYITESIRKVQQRLGGDRYKQFLNTFDTAYKEQLATDTFTPHENWIYLFLHDYYDPMYRYQLSQNEEQIVFQGSKADILDYLQQLEYCNEL</sequence>
<reference evidence="1" key="1">
    <citation type="submission" date="2017-10" db="EMBL/GenBank/DDBJ databases">
        <title>Genome sequence of cellulolytic Lachnospiraceae bacterium XHS1971 isolated from hotspring sediment.</title>
        <authorList>
            <person name="Vasudevan G."/>
            <person name="Joshi A.J."/>
            <person name="Hivarkar S."/>
            <person name="Lanjekar V.B."/>
            <person name="Dhakephalkar P.K."/>
            <person name="Dagar S."/>
        </authorList>
    </citation>
    <scope>NUCLEOTIDE SEQUENCE</scope>
    <source>
        <strain evidence="1">XHS1971</strain>
    </source>
</reference>